<keyword evidence="3" id="KW-0813">Transport</keyword>
<evidence type="ECO:0000256" key="7">
    <source>
        <dbReference type="ARBA" id="ARBA00022989"/>
    </source>
</evidence>
<reference evidence="12" key="2">
    <citation type="submission" date="2025-09" db="UniProtKB">
        <authorList>
            <consortium name="Ensembl"/>
        </authorList>
    </citation>
    <scope>IDENTIFICATION</scope>
</reference>
<dbReference type="PANTHER" id="PTHR21444">
    <property type="entry name" value="COILED-COIL DOMAIN-CONTAINING PROTEIN 180"/>
    <property type="match status" value="1"/>
</dbReference>
<evidence type="ECO:0000256" key="6">
    <source>
        <dbReference type="ARBA" id="ARBA00022893"/>
    </source>
</evidence>
<proteinExistence type="predicted"/>
<evidence type="ECO:0000256" key="10">
    <source>
        <dbReference type="ARBA" id="ARBA00023170"/>
    </source>
</evidence>
<feature type="transmembrane region" description="Helical" evidence="11">
    <location>
        <begin position="124"/>
        <end position="142"/>
    </location>
</feature>
<feature type="transmembrane region" description="Helical" evidence="11">
    <location>
        <begin position="316"/>
        <end position="339"/>
    </location>
</feature>
<sequence length="670" mass="74976">MVHTFNFLRRSKGTSSFLFHSLWLVVFKDVFSPRPPKVLRVAVFFPRCISPLLCSHLGCPRLPMRKRPMTSSLWLQSKCGQPGVLQTTQEIVVQRMTSLSPSCSFCSPGCCSPVNFLEEDGNRVPAVAVFGILFSSLSVLVLDSDPLPFVANSAAENRGIYWKIMALLYYPAFYYPLIACAKLRHRAGYFLGCLLAWSHCLVLLWQKVECPQSAKIYRYYSLLSYLPIILCLVILSLWYPAQLVKSLRQKERMQAGGVTLSLLSNQPCNLPGSAFPLLFLSSSTSKGKPSVLSRLQAYLRSYIYTPQEGFQIPLKLLLSQAVAVIAVYQVALLLLVAFVPHIQIIRSGMTKELTALFVQFGIVPAENPAGIPGDKELETLKHYIWSLEVCFVSSLVASCLLTFCMLMKSMVKHRINLQRLYRGAVAEVFHRPRKLRPSQQALVCWMCFVGFQAAFACLGNYKIRPLGARGAGRSEGPFWLTLVAAVIAQNLLTHYCFLERGHPPKGLTNRRALYLVTYLLFPINVLVGVLAGVWRMVLSALYNIVHFCQLDESLLGHGVEAFDPGYRTYCHCLKIEVSQAHPMMKAFCALLLQLHHPPGLAGLRPRNLEEAGVKLVQAKKLASKTSRRKQTRARWCLAYSLLKNPSLLPYRKGALSDSKANGMQAGHEEP</sequence>
<dbReference type="OMA" id="TKDPMAK"/>
<feature type="transmembrane region" description="Helical" evidence="11">
    <location>
        <begin position="162"/>
        <end position="180"/>
    </location>
</feature>
<reference evidence="12" key="1">
    <citation type="submission" date="2025-08" db="UniProtKB">
        <authorList>
            <consortium name="Ensembl"/>
        </authorList>
    </citation>
    <scope>IDENTIFICATION</scope>
</reference>
<keyword evidence="8" id="KW-0683">Retinol-binding</keyword>
<keyword evidence="7 11" id="KW-1133">Transmembrane helix</keyword>
<evidence type="ECO:0000313" key="12">
    <source>
        <dbReference type="Ensembl" id="ENSVKKP00000002039.1"/>
    </source>
</evidence>
<feature type="transmembrane region" description="Helical" evidence="11">
    <location>
        <begin position="187"/>
        <end position="205"/>
    </location>
</feature>
<dbReference type="GO" id="GO:0005886">
    <property type="term" value="C:plasma membrane"/>
    <property type="evidence" value="ECO:0007669"/>
    <property type="project" value="UniProtKB-SubCell"/>
</dbReference>
<evidence type="ECO:0000313" key="13">
    <source>
        <dbReference type="Proteomes" id="UP000694545"/>
    </source>
</evidence>
<dbReference type="Ensembl" id="ENSVKKT00000002104.1">
    <property type="protein sequence ID" value="ENSVKKP00000002039.1"/>
    <property type="gene ID" value="ENSVKKG00000001376.1"/>
</dbReference>
<evidence type="ECO:0000256" key="2">
    <source>
        <dbReference type="ARBA" id="ARBA00014411"/>
    </source>
</evidence>
<evidence type="ECO:0000256" key="3">
    <source>
        <dbReference type="ARBA" id="ARBA00022448"/>
    </source>
</evidence>
<feature type="transmembrane region" description="Helical" evidence="11">
    <location>
        <begin position="519"/>
        <end position="542"/>
    </location>
</feature>
<protein>
    <recommendedName>
        <fullName evidence="2">Receptor for retinol uptake STRA6</fullName>
    </recommendedName>
</protein>
<dbReference type="GO" id="GO:0034632">
    <property type="term" value="F:retinol transmembrane transporter activity"/>
    <property type="evidence" value="ECO:0007669"/>
    <property type="project" value="InterPro"/>
</dbReference>
<evidence type="ECO:0000256" key="8">
    <source>
        <dbReference type="ARBA" id="ARBA00023072"/>
    </source>
</evidence>
<evidence type="ECO:0000256" key="5">
    <source>
        <dbReference type="ARBA" id="ARBA00022692"/>
    </source>
</evidence>
<name>A0A8D2KR65_VARKO</name>
<evidence type="ECO:0000256" key="11">
    <source>
        <dbReference type="SAM" id="Phobius"/>
    </source>
</evidence>
<keyword evidence="10" id="KW-0675">Receptor</keyword>
<dbReference type="GO" id="GO:0038023">
    <property type="term" value="F:signaling receptor activity"/>
    <property type="evidence" value="ECO:0007669"/>
    <property type="project" value="InterPro"/>
</dbReference>
<comment type="subcellular location">
    <subcellularLocation>
        <location evidence="1">Cell membrane</location>
        <topology evidence="1">Multi-pass membrane protein</topology>
    </subcellularLocation>
</comment>
<feature type="transmembrane region" description="Helical" evidence="11">
    <location>
        <begin position="441"/>
        <end position="463"/>
    </location>
</feature>
<accession>A0A8D2KR65</accession>
<keyword evidence="13" id="KW-1185">Reference proteome</keyword>
<dbReference type="Proteomes" id="UP000694545">
    <property type="component" value="Unplaced"/>
</dbReference>
<dbReference type="GO" id="GO:0016918">
    <property type="term" value="F:retinal binding"/>
    <property type="evidence" value="ECO:0007669"/>
    <property type="project" value="UniProtKB-KW"/>
</dbReference>
<evidence type="ECO:0000256" key="4">
    <source>
        <dbReference type="ARBA" id="ARBA00022475"/>
    </source>
</evidence>
<feature type="transmembrane region" description="Helical" evidence="11">
    <location>
        <begin position="217"/>
        <end position="239"/>
    </location>
</feature>
<evidence type="ECO:0000256" key="1">
    <source>
        <dbReference type="ARBA" id="ARBA00004651"/>
    </source>
</evidence>
<evidence type="ECO:0000256" key="9">
    <source>
        <dbReference type="ARBA" id="ARBA00023136"/>
    </source>
</evidence>
<keyword evidence="5 11" id="KW-0812">Transmembrane</keyword>
<dbReference type="InterPro" id="IPR026612">
    <property type="entry name" value="STRA6-like"/>
</dbReference>
<dbReference type="AlphaFoldDB" id="A0A8D2KR65"/>
<feature type="transmembrane region" description="Helical" evidence="11">
    <location>
        <begin position="478"/>
        <end position="498"/>
    </location>
</feature>
<dbReference type="GO" id="GO:0019841">
    <property type="term" value="F:retinol binding"/>
    <property type="evidence" value="ECO:0007669"/>
    <property type="project" value="UniProtKB-KW"/>
</dbReference>
<keyword evidence="6" id="KW-0845">Vitamin A</keyword>
<dbReference type="GO" id="GO:0071939">
    <property type="term" value="P:vitamin A import into cell"/>
    <property type="evidence" value="ECO:0007669"/>
    <property type="project" value="TreeGrafter"/>
</dbReference>
<keyword evidence="4" id="KW-1003">Cell membrane</keyword>
<feature type="transmembrane region" description="Helical" evidence="11">
    <location>
        <begin position="383"/>
        <end position="406"/>
    </location>
</feature>
<dbReference type="Pfam" id="PF14752">
    <property type="entry name" value="RBP_receptor"/>
    <property type="match status" value="2"/>
</dbReference>
<keyword evidence="9 11" id="KW-0472">Membrane</keyword>
<organism evidence="12 13">
    <name type="scientific">Varanus komodoensis</name>
    <name type="common">Komodo dragon</name>
    <dbReference type="NCBI Taxonomy" id="61221"/>
    <lineage>
        <taxon>Eukaryota</taxon>
        <taxon>Metazoa</taxon>
        <taxon>Chordata</taxon>
        <taxon>Craniata</taxon>
        <taxon>Vertebrata</taxon>
        <taxon>Euteleostomi</taxon>
        <taxon>Lepidosauria</taxon>
        <taxon>Squamata</taxon>
        <taxon>Bifurcata</taxon>
        <taxon>Unidentata</taxon>
        <taxon>Episquamata</taxon>
        <taxon>Toxicofera</taxon>
        <taxon>Anguimorpha</taxon>
        <taxon>Paleoanguimorpha</taxon>
        <taxon>Varanoidea</taxon>
        <taxon>Varanidae</taxon>
        <taxon>Varanus</taxon>
    </lineage>
</organism>
<dbReference type="PANTHER" id="PTHR21444:SF16">
    <property type="entry name" value="RECEPTOR FOR RETINOL UPTAKE STRA6"/>
    <property type="match status" value="1"/>
</dbReference>